<keyword evidence="3" id="KW-1185">Reference proteome</keyword>
<organism evidence="2 3">
    <name type="scientific">Paenibacillus monticola</name>
    <dbReference type="NCBI Taxonomy" id="2666075"/>
    <lineage>
        <taxon>Bacteria</taxon>
        <taxon>Bacillati</taxon>
        <taxon>Bacillota</taxon>
        <taxon>Bacilli</taxon>
        <taxon>Bacillales</taxon>
        <taxon>Paenibacillaceae</taxon>
        <taxon>Paenibacillus</taxon>
    </lineage>
</organism>
<feature type="domain" description="Copper amine oxidase-like N-terminal" evidence="1">
    <location>
        <begin position="66"/>
        <end position="162"/>
    </location>
</feature>
<accession>A0A7X2H6B1</accession>
<gene>
    <name evidence="2" type="ORF">GJB61_15315</name>
</gene>
<proteinExistence type="predicted"/>
<dbReference type="EMBL" id="WJXB01000004">
    <property type="protein sequence ID" value="MRN54356.1"/>
    <property type="molecule type" value="Genomic_DNA"/>
</dbReference>
<reference evidence="2 3" key="1">
    <citation type="submission" date="2019-11" db="EMBL/GenBank/DDBJ databases">
        <title>Paenibacillus monticola sp. nov., a novel PGPR strain isolated from mountain sample in China.</title>
        <authorList>
            <person name="Zhao Q."/>
            <person name="Li H.-P."/>
            <person name="Zhang J.-L."/>
        </authorList>
    </citation>
    <scope>NUCLEOTIDE SEQUENCE [LARGE SCALE GENOMIC DNA]</scope>
    <source>
        <strain evidence="2 3">LC-T2</strain>
    </source>
</reference>
<dbReference type="AlphaFoldDB" id="A0A7X2H6B1"/>
<evidence type="ECO:0000313" key="3">
    <source>
        <dbReference type="Proteomes" id="UP000463051"/>
    </source>
</evidence>
<dbReference type="Gene3D" id="3.30.457.10">
    <property type="entry name" value="Copper amine oxidase-like, N-terminal domain"/>
    <property type="match status" value="2"/>
</dbReference>
<dbReference type="Proteomes" id="UP000463051">
    <property type="component" value="Unassembled WGS sequence"/>
</dbReference>
<dbReference type="InterPro" id="IPR012854">
    <property type="entry name" value="Cu_amine_oxidase-like_N"/>
</dbReference>
<dbReference type="InterPro" id="IPR036582">
    <property type="entry name" value="Mao_N_sf"/>
</dbReference>
<comment type="caution">
    <text evidence="2">The sequence shown here is derived from an EMBL/GenBank/DDBJ whole genome shotgun (WGS) entry which is preliminary data.</text>
</comment>
<dbReference type="Pfam" id="PF07833">
    <property type="entry name" value="Cu_amine_oxidN1"/>
    <property type="match status" value="1"/>
</dbReference>
<evidence type="ECO:0000313" key="2">
    <source>
        <dbReference type="EMBL" id="MRN54356.1"/>
    </source>
</evidence>
<name>A0A7X2H6B1_9BACL</name>
<sequence>MAMSNRKSKMDADQGEWKMGSKIIVRGMSVLLALLLLLTLLPAKTVQAAEVAKLQLSLKVGSTAATVNGKKVVIQQPFIENGTVMVPLGVFKKAFGSTVSLEQDDVVKVMYGPHTGAMTIGSLTAWKDGVKIKLTAPPRIAGDVLMVPLRYVAGVLGARISPGNGGELLVTLVPTEVDEETPVENGIDSDVGKTRIGNSYFHWSMNYPSGLIVGDSGGNESVATFMSAENLYYLEVHATQQEVSVEPEEMLEQLVRDAEEGGETVFDRETFPQGPVPYARIVSKDTSGAIWEGRQYYADGRLYEIYLTDDKAVNYKDLDKYNGLLNSFQPSFDTKDKKIRDLSTVVKGLRPAYNEDYGLSLQIPANWSMDEQHLIFESNQGSQLKVKVTSAPSGSTLSTWSQELERKTRESFVPTAYALKGTTMADVSGVQAQINEMQLNFGNGWATEYQVLLLKNGYRYYFQYMTPADEEADKARFADILAAIDIDFDLIKENFGRLDVDDYTALKNKSITKISKTYGFVVDIPRLWTPYQDAFEMQNVEYRFTGGRFQIYANPEGSVEYAVNLLKDYYQNKNADPKGPRIESVVESTFAGQPATTLTVHQSKNGIPSLIKQIVFSNNEVVYTITLSLDDANATAEQQAILDQTLQSFRFTGDGS</sequence>
<protein>
    <submittedName>
        <fullName evidence="2">Copper amine oxidase N-terminal domain-containing protein</fullName>
    </submittedName>
</protein>
<evidence type="ECO:0000259" key="1">
    <source>
        <dbReference type="Pfam" id="PF07833"/>
    </source>
</evidence>
<dbReference type="Gene3D" id="3.40.1000.10">
    <property type="entry name" value="Mog1/PsbP, alpha/beta/alpha sandwich"/>
    <property type="match status" value="2"/>
</dbReference>
<dbReference type="SUPFAM" id="SSF55383">
    <property type="entry name" value="Copper amine oxidase, domain N"/>
    <property type="match status" value="2"/>
</dbReference>